<dbReference type="EMBL" id="CP031217">
    <property type="protein sequence ID" value="AXH11774.1"/>
    <property type="molecule type" value="Genomic_DNA"/>
</dbReference>
<gene>
    <name evidence="2" type="ORF">ABIV_0761</name>
    <name evidence="3" type="ORF">CRV05_00585</name>
</gene>
<feature type="region of interest" description="Disordered" evidence="1">
    <location>
        <begin position="90"/>
        <end position="112"/>
    </location>
</feature>
<sequence>MKKTFKLKQENKHPDRVVDSIKYEVRKYIKREKRKTLPEDKDFWFFDCKFAIGDDEPKVIEFADITKSIDEAAKSEAETFYLEILARAEKRPEKEEEETLEVESEDEDTLEN</sequence>
<name>A0AAX2ADS2_9BACT</name>
<protein>
    <submittedName>
        <fullName evidence="3">Uncharacterized protein</fullName>
    </submittedName>
</protein>
<reference evidence="3 5" key="1">
    <citation type="submission" date="2017-10" db="EMBL/GenBank/DDBJ databases">
        <title>Genomics of the genus Arcobacter.</title>
        <authorList>
            <person name="Perez-Cataluna A."/>
            <person name="Figueras M.J."/>
        </authorList>
    </citation>
    <scope>NUCLEOTIDE SEQUENCE [LARGE SCALE GENOMIC DNA]</scope>
    <source>
        <strain evidence="3 5">CECT 7835</strain>
    </source>
</reference>
<keyword evidence="5" id="KW-1185">Reference proteome</keyword>
<evidence type="ECO:0000256" key="1">
    <source>
        <dbReference type="SAM" id="MobiDB-lite"/>
    </source>
</evidence>
<dbReference type="RefSeq" id="WP_114838636.1">
    <property type="nucleotide sequence ID" value="NZ_CP031217.1"/>
</dbReference>
<organism evidence="3 5">
    <name type="scientific">Halarcobacter bivalviorum</name>
    <dbReference type="NCBI Taxonomy" id="663364"/>
    <lineage>
        <taxon>Bacteria</taxon>
        <taxon>Pseudomonadati</taxon>
        <taxon>Campylobacterota</taxon>
        <taxon>Epsilonproteobacteria</taxon>
        <taxon>Campylobacterales</taxon>
        <taxon>Arcobacteraceae</taxon>
        <taxon>Halarcobacter</taxon>
    </lineage>
</organism>
<reference evidence="2 4" key="2">
    <citation type="submission" date="2018-07" db="EMBL/GenBank/DDBJ databases">
        <title>Complete genome of the Arcobacter bivalviorum type strain LMG 26154.</title>
        <authorList>
            <person name="Miller W.G."/>
            <person name="Yee E."/>
            <person name="Bono J.L."/>
        </authorList>
    </citation>
    <scope>NUCLEOTIDE SEQUENCE [LARGE SCALE GENOMIC DNA]</scope>
    <source>
        <strain evidence="2 4">LMG 26154</strain>
    </source>
</reference>
<dbReference type="Proteomes" id="UP000253850">
    <property type="component" value="Chromosome"/>
</dbReference>
<accession>A0AAX2ADS2</accession>
<feature type="compositionally biased region" description="Acidic residues" evidence="1">
    <location>
        <begin position="95"/>
        <end position="112"/>
    </location>
</feature>
<dbReference type="EMBL" id="PDKM01000001">
    <property type="protein sequence ID" value="RXK10901.1"/>
    <property type="molecule type" value="Genomic_DNA"/>
</dbReference>
<dbReference type="Pfam" id="PF19669">
    <property type="entry name" value="DUF6172"/>
    <property type="match status" value="1"/>
</dbReference>
<dbReference type="Proteomes" id="UP000289193">
    <property type="component" value="Unassembled WGS sequence"/>
</dbReference>
<evidence type="ECO:0000313" key="5">
    <source>
        <dbReference type="Proteomes" id="UP000289193"/>
    </source>
</evidence>
<dbReference type="KEGG" id="hbv:ABIV_0761"/>
<proteinExistence type="predicted"/>
<dbReference type="AlphaFoldDB" id="A0AAX2ADS2"/>
<evidence type="ECO:0000313" key="4">
    <source>
        <dbReference type="Proteomes" id="UP000253850"/>
    </source>
</evidence>
<evidence type="ECO:0000313" key="3">
    <source>
        <dbReference type="EMBL" id="RXK10901.1"/>
    </source>
</evidence>
<evidence type="ECO:0000313" key="2">
    <source>
        <dbReference type="EMBL" id="AXH11774.1"/>
    </source>
</evidence>
<dbReference type="InterPro" id="IPR046170">
    <property type="entry name" value="DUF6172"/>
</dbReference>